<dbReference type="RefSeq" id="WP_181056336.1">
    <property type="nucleotide sequence ID" value="NZ_JACDTY010000002.1"/>
</dbReference>
<evidence type="ECO:0000313" key="6">
    <source>
        <dbReference type="Proteomes" id="UP000558284"/>
    </source>
</evidence>
<name>A0A838B0W5_9HYPH</name>
<evidence type="ECO:0000313" key="5">
    <source>
        <dbReference type="EMBL" id="MBA1139647.1"/>
    </source>
</evidence>
<evidence type="ECO:0000259" key="4">
    <source>
        <dbReference type="Pfam" id="PF09375"/>
    </source>
</evidence>
<evidence type="ECO:0000256" key="2">
    <source>
        <dbReference type="ARBA" id="ARBA00022729"/>
    </source>
</evidence>
<keyword evidence="6" id="KW-1185">Reference proteome</keyword>
<dbReference type="Pfam" id="PF09375">
    <property type="entry name" value="Peptidase_M75"/>
    <property type="match status" value="1"/>
</dbReference>
<dbReference type="InterPro" id="IPR018976">
    <property type="entry name" value="Imelysin-like"/>
</dbReference>
<feature type="domain" description="Imelysin-like" evidence="4">
    <location>
        <begin position="45"/>
        <end position="401"/>
    </location>
</feature>
<keyword evidence="2 3" id="KW-0732">Signal</keyword>
<feature type="signal peptide" evidence="3">
    <location>
        <begin position="1"/>
        <end position="29"/>
    </location>
</feature>
<comment type="caution">
    <text evidence="5">The sequence shown here is derived from an EMBL/GenBank/DDBJ whole genome shotgun (WGS) entry which is preliminary data.</text>
</comment>
<proteinExistence type="predicted"/>
<dbReference type="Gene3D" id="1.20.1420.20">
    <property type="entry name" value="M75 peptidase, HXXE motif"/>
    <property type="match status" value="1"/>
</dbReference>
<dbReference type="GO" id="GO:0030313">
    <property type="term" value="C:cell envelope"/>
    <property type="evidence" value="ECO:0007669"/>
    <property type="project" value="UniProtKB-SubCell"/>
</dbReference>
<reference evidence="5 6" key="1">
    <citation type="submission" date="2020-07" db="EMBL/GenBank/DDBJ databases">
        <title>Definition of the novel symbiovar canariense within Mesorhizobium novociceri, a new species of genus Mesorhizobium nodulating Cicer canariense in the Caldera de Taburiente National Park (La Palma, Canary Islands).</title>
        <authorList>
            <person name="Leon-Barrios M."/>
            <person name="Perez-Yepez J."/>
            <person name="Flores-Felix J.D."/>
            <person name="Ramirez-Baena M.H."/>
            <person name="Pulido-Suarez L."/>
            <person name="Igual J.M."/>
            <person name="Velazquez E."/>
            <person name="Peix A."/>
        </authorList>
    </citation>
    <scope>NUCLEOTIDE SEQUENCE [LARGE SCALE GENOMIC DNA]</scope>
    <source>
        <strain evidence="5 6">CCANP35</strain>
    </source>
</reference>
<accession>A0A838B0W5</accession>
<dbReference type="AlphaFoldDB" id="A0A838B0W5"/>
<dbReference type="CDD" id="cd14657">
    <property type="entry name" value="Imelysin_IrpA-like"/>
    <property type="match status" value="1"/>
</dbReference>
<dbReference type="EMBL" id="JACDTY010000002">
    <property type="protein sequence ID" value="MBA1139647.1"/>
    <property type="molecule type" value="Genomic_DNA"/>
</dbReference>
<gene>
    <name evidence="5" type="ORF">H0241_05185</name>
</gene>
<protein>
    <submittedName>
        <fullName evidence="5">Peptidase</fullName>
    </submittedName>
</protein>
<evidence type="ECO:0000256" key="3">
    <source>
        <dbReference type="SAM" id="SignalP"/>
    </source>
</evidence>
<sequence>MTARYGGRLAAIGATAMLTAAVFILPAKAAETDAKAVIKTYSDIALAKYEDSLTTAQALDKAVDALLANPSADTLNAARDAWKASRVPYQQTEVYRFGNTIVDDWEGKVNSWPLDEGLIDYVAKSYGAESDANALYTANVIANKEIEINGKKVDASKLSPEFLSGTLQEAGGIEANVATGYHAIEFLLWGQDLHGTGPGAGERPYTDYDLKNCTGGNCDRRAEYLKSASDLLVSDLQEMVGNWKEDGAARKNLVDGQPNTAISVIFTGMGSLSYGELAGERMKLGLLLHDPEEEHDCFSDNTYNSHLYDAIGIRAAYLATYTRLDGTVVSGPSVHDMVKAADPAIDKELSDKLDVTVAKMEAIKARALAGEAYDQQIAEGNTEGNATVQAAIDALVDQTKSVERAVGALKLSNIAFEGSDSLDAPDKVFK</sequence>
<organism evidence="5 6">
    <name type="scientific">Mesorhizobium neociceri</name>
    <dbReference type="NCBI Taxonomy" id="1307853"/>
    <lineage>
        <taxon>Bacteria</taxon>
        <taxon>Pseudomonadati</taxon>
        <taxon>Pseudomonadota</taxon>
        <taxon>Alphaproteobacteria</taxon>
        <taxon>Hyphomicrobiales</taxon>
        <taxon>Phyllobacteriaceae</taxon>
        <taxon>Mesorhizobium</taxon>
    </lineage>
</organism>
<evidence type="ECO:0000256" key="1">
    <source>
        <dbReference type="ARBA" id="ARBA00004196"/>
    </source>
</evidence>
<feature type="chain" id="PRO_5032908148" evidence="3">
    <location>
        <begin position="30"/>
        <end position="430"/>
    </location>
</feature>
<dbReference type="Proteomes" id="UP000558284">
    <property type="component" value="Unassembled WGS sequence"/>
</dbReference>
<comment type="subcellular location">
    <subcellularLocation>
        <location evidence="1">Cell envelope</location>
    </subcellularLocation>
</comment>
<dbReference type="InterPro" id="IPR038352">
    <property type="entry name" value="Imelysin_sf"/>
</dbReference>